<keyword evidence="7" id="KW-1185">Reference proteome</keyword>
<dbReference type="OrthoDB" id="9805006at2"/>
<feature type="domain" description="Ribosome maturation factor RimP N-terminal" evidence="4">
    <location>
        <begin position="10"/>
        <end position="89"/>
    </location>
</feature>
<comment type="similarity">
    <text evidence="3">Belongs to the RimP family.</text>
</comment>
<dbReference type="Gene3D" id="3.30.300.70">
    <property type="entry name" value="RimP-like superfamily, N-terminal"/>
    <property type="match status" value="1"/>
</dbReference>
<evidence type="ECO:0000256" key="2">
    <source>
        <dbReference type="ARBA" id="ARBA00022517"/>
    </source>
</evidence>
<name>A0A5C6UGY4_9SPHN</name>
<dbReference type="GO" id="GO:0005829">
    <property type="term" value="C:cytosol"/>
    <property type="evidence" value="ECO:0007669"/>
    <property type="project" value="TreeGrafter"/>
</dbReference>
<evidence type="ECO:0000256" key="3">
    <source>
        <dbReference type="HAMAP-Rule" id="MF_01077"/>
    </source>
</evidence>
<dbReference type="Gene3D" id="2.30.30.180">
    <property type="entry name" value="Ribosome maturation factor RimP, C-terminal domain"/>
    <property type="match status" value="1"/>
</dbReference>
<comment type="function">
    <text evidence="3">Required for maturation of 30S ribosomal subunits.</text>
</comment>
<proteinExistence type="inferred from homology"/>
<dbReference type="RefSeq" id="WP_147082957.1">
    <property type="nucleotide sequence ID" value="NZ_VOQR01000001.1"/>
</dbReference>
<protein>
    <recommendedName>
        <fullName evidence="3">Ribosome maturation factor RimP</fullName>
    </recommendedName>
</protein>
<accession>A0A5C6UGY4</accession>
<dbReference type="AlphaFoldDB" id="A0A5C6UGY4"/>
<dbReference type="GO" id="GO:0000028">
    <property type="term" value="P:ribosomal small subunit assembly"/>
    <property type="evidence" value="ECO:0007669"/>
    <property type="project" value="TreeGrafter"/>
</dbReference>
<dbReference type="EMBL" id="VOQR01000001">
    <property type="protein sequence ID" value="TXC71680.1"/>
    <property type="molecule type" value="Genomic_DNA"/>
</dbReference>
<dbReference type="GO" id="GO:0006412">
    <property type="term" value="P:translation"/>
    <property type="evidence" value="ECO:0007669"/>
    <property type="project" value="TreeGrafter"/>
</dbReference>
<dbReference type="InterPro" id="IPR036847">
    <property type="entry name" value="RimP_C_sf"/>
</dbReference>
<dbReference type="PANTHER" id="PTHR33867:SF1">
    <property type="entry name" value="RIBOSOME MATURATION FACTOR RIMP"/>
    <property type="match status" value="1"/>
</dbReference>
<dbReference type="InterPro" id="IPR035956">
    <property type="entry name" value="RimP_N_sf"/>
</dbReference>
<feature type="domain" description="Ribosome maturation factor RimP C-terminal" evidence="5">
    <location>
        <begin position="92"/>
        <end position="157"/>
    </location>
</feature>
<keyword evidence="1 3" id="KW-0963">Cytoplasm</keyword>
<comment type="subcellular location">
    <subcellularLocation>
        <location evidence="3">Cytoplasm</location>
    </subcellularLocation>
</comment>
<organism evidence="6 7">
    <name type="scientific">Sphingomonas ginsenosidivorax</name>
    <dbReference type="NCBI Taxonomy" id="862135"/>
    <lineage>
        <taxon>Bacteria</taxon>
        <taxon>Pseudomonadati</taxon>
        <taxon>Pseudomonadota</taxon>
        <taxon>Alphaproteobacteria</taxon>
        <taxon>Sphingomonadales</taxon>
        <taxon>Sphingomonadaceae</taxon>
        <taxon>Sphingomonas</taxon>
    </lineage>
</organism>
<dbReference type="SUPFAM" id="SSF75420">
    <property type="entry name" value="YhbC-like, N-terminal domain"/>
    <property type="match status" value="1"/>
</dbReference>
<comment type="caution">
    <text evidence="6">The sequence shown here is derived from an EMBL/GenBank/DDBJ whole genome shotgun (WGS) entry which is preliminary data.</text>
</comment>
<dbReference type="SUPFAM" id="SSF74942">
    <property type="entry name" value="YhbC-like, C-terminal domain"/>
    <property type="match status" value="1"/>
</dbReference>
<dbReference type="HAMAP" id="MF_01077">
    <property type="entry name" value="RimP"/>
    <property type="match status" value="1"/>
</dbReference>
<evidence type="ECO:0000313" key="7">
    <source>
        <dbReference type="Proteomes" id="UP000321250"/>
    </source>
</evidence>
<dbReference type="PANTHER" id="PTHR33867">
    <property type="entry name" value="RIBOSOME MATURATION FACTOR RIMP"/>
    <property type="match status" value="1"/>
</dbReference>
<dbReference type="Pfam" id="PF17384">
    <property type="entry name" value="DUF150_C"/>
    <property type="match status" value="1"/>
</dbReference>
<evidence type="ECO:0000259" key="5">
    <source>
        <dbReference type="Pfam" id="PF17384"/>
    </source>
</evidence>
<dbReference type="InterPro" id="IPR028998">
    <property type="entry name" value="RimP_C"/>
</dbReference>
<sequence length="193" mass="21308">MADIALLTALIEPEAQALGLSLVRVRMQGGKSDPTLQVMAERPDTRQLVIEDCAELSRRISDKFDALEEAGKDPIPVAYRLEVSSPGIDRPLTRLQDFADWAGQEARIRLTEPFEDRKQISGNLVGVEGTKITVDVNKHKMMTIDYTQVADAKLVMTDRLIAATAPLSTEGADEVFYQDVPEEAAETNEEGQH</sequence>
<reference evidence="6 7" key="1">
    <citation type="journal article" date="2013" name="Antonie Van Leeuwenhoek">
        <title>Sphingomonas ginsenosidivorax sp. nov., with the ability to transform ginsenosides.</title>
        <authorList>
            <person name="Jin X.F."/>
            <person name="Kim J.K."/>
            <person name="Liu Q.M."/>
            <person name="Kang M.S."/>
            <person name="He D."/>
            <person name="Jin F.X."/>
            <person name="Kim S.C."/>
            <person name="Im W.T."/>
        </authorList>
    </citation>
    <scope>NUCLEOTIDE SEQUENCE [LARGE SCALE GENOMIC DNA]</scope>
    <source>
        <strain evidence="6 7">KHI67</strain>
    </source>
</reference>
<dbReference type="InterPro" id="IPR028989">
    <property type="entry name" value="RimP_N"/>
</dbReference>
<evidence type="ECO:0000256" key="1">
    <source>
        <dbReference type="ARBA" id="ARBA00022490"/>
    </source>
</evidence>
<dbReference type="Proteomes" id="UP000321250">
    <property type="component" value="Unassembled WGS sequence"/>
</dbReference>
<evidence type="ECO:0000259" key="4">
    <source>
        <dbReference type="Pfam" id="PF02576"/>
    </source>
</evidence>
<dbReference type="InterPro" id="IPR003728">
    <property type="entry name" value="Ribosome_maturation_RimP"/>
</dbReference>
<keyword evidence="2 3" id="KW-0690">Ribosome biogenesis</keyword>
<dbReference type="NCBIfam" id="NF011229">
    <property type="entry name" value="PRK14636.1"/>
    <property type="match status" value="1"/>
</dbReference>
<dbReference type="CDD" id="cd01734">
    <property type="entry name" value="YlxS_C"/>
    <property type="match status" value="1"/>
</dbReference>
<evidence type="ECO:0000313" key="6">
    <source>
        <dbReference type="EMBL" id="TXC71680.1"/>
    </source>
</evidence>
<gene>
    <name evidence="3 6" type="primary">rimP</name>
    <name evidence="6" type="ORF">FSB78_12535</name>
</gene>
<dbReference type="Pfam" id="PF02576">
    <property type="entry name" value="RimP_N"/>
    <property type="match status" value="1"/>
</dbReference>